<keyword evidence="5" id="KW-0963">Cytoplasm</keyword>
<evidence type="ECO:0000259" key="15">
    <source>
        <dbReference type="Pfam" id="PF12278"/>
    </source>
</evidence>
<dbReference type="GO" id="GO:0005737">
    <property type="term" value="C:cytoplasm"/>
    <property type="evidence" value="ECO:0007669"/>
    <property type="project" value="UniProtKB-SubCell"/>
</dbReference>
<feature type="region of interest" description="Disordered" evidence="13">
    <location>
        <begin position="1"/>
        <end position="23"/>
    </location>
</feature>
<keyword evidence="11" id="KW-0508">mRNA splicing</keyword>
<dbReference type="GO" id="GO:0000184">
    <property type="term" value="P:nuclear-transcribed mRNA catabolic process, nonsense-mediated decay"/>
    <property type="evidence" value="ECO:0007669"/>
    <property type="project" value="UniProtKB-KW"/>
</dbReference>
<feature type="region of interest" description="Disordered" evidence="13">
    <location>
        <begin position="120"/>
        <end position="163"/>
    </location>
</feature>
<dbReference type="GO" id="GO:0008380">
    <property type="term" value="P:RNA splicing"/>
    <property type="evidence" value="ECO:0007669"/>
    <property type="project" value="UniProtKB-KW"/>
</dbReference>
<organism evidence="16">
    <name type="scientific">Lepeophtheirus salmonis</name>
    <name type="common">Salmon louse</name>
    <name type="synonym">Caligus salmonis</name>
    <dbReference type="NCBI Taxonomy" id="72036"/>
    <lineage>
        <taxon>Eukaryota</taxon>
        <taxon>Metazoa</taxon>
        <taxon>Ecdysozoa</taxon>
        <taxon>Arthropoda</taxon>
        <taxon>Crustacea</taxon>
        <taxon>Multicrustacea</taxon>
        <taxon>Hexanauplia</taxon>
        <taxon>Copepoda</taxon>
        <taxon>Siphonostomatoida</taxon>
        <taxon>Caligidae</taxon>
        <taxon>Lepeophtheirus</taxon>
    </lineage>
</organism>
<reference evidence="16" key="1">
    <citation type="submission" date="2014-05" db="EMBL/GenBank/DDBJ databases">
        <authorList>
            <person name="Chronopoulou M."/>
        </authorList>
    </citation>
    <scope>NUCLEOTIDE SEQUENCE</scope>
    <source>
        <tissue evidence="16">Whole organism</tissue>
    </source>
</reference>
<evidence type="ECO:0000256" key="4">
    <source>
        <dbReference type="ARBA" id="ARBA00022448"/>
    </source>
</evidence>
<comment type="subcellular location">
    <subcellularLocation>
        <location evidence="2">Cytoplasm</location>
    </subcellularLocation>
    <subcellularLocation>
        <location evidence="1">Nucleus</location>
    </subcellularLocation>
</comment>
<evidence type="ECO:0000256" key="3">
    <source>
        <dbReference type="ARBA" id="ARBA00009548"/>
    </source>
</evidence>
<evidence type="ECO:0000256" key="5">
    <source>
        <dbReference type="ARBA" id="ARBA00022490"/>
    </source>
</evidence>
<dbReference type="InterPro" id="IPR018545">
    <property type="entry name" value="Btz_dom"/>
</dbReference>
<evidence type="ECO:0000256" key="9">
    <source>
        <dbReference type="ARBA" id="ARBA00022884"/>
    </source>
</evidence>
<dbReference type="GO" id="GO:0003729">
    <property type="term" value="F:mRNA binding"/>
    <property type="evidence" value="ECO:0007669"/>
    <property type="project" value="InterPro"/>
</dbReference>
<keyword evidence="12" id="KW-0539">Nucleus</keyword>
<comment type="similarity">
    <text evidence="3">Belongs to the CASC3 family.</text>
</comment>
<evidence type="ECO:0000256" key="7">
    <source>
        <dbReference type="ARBA" id="ARBA00022816"/>
    </source>
</evidence>
<dbReference type="EMBL" id="HACA01011898">
    <property type="protein sequence ID" value="CDW29259.1"/>
    <property type="molecule type" value="Transcribed_RNA"/>
</dbReference>
<dbReference type="AlphaFoldDB" id="A0A0K2TT85"/>
<name>A0A0K2TT85_LEPSM</name>
<dbReference type="Pfam" id="PF09405">
    <property type="entry name" value="Btz"/>
    <property type="match status" value="1"/>
</dbReference>
<keyword evidence="4" id="KW-0813">Transport</keyword>
<keyword evidence="9" id="KW-0694">RNA-binding</keyword>
<dbReference type="InterPro" id="IPR022063">
    <property type="entry name" value="Sex_determin_N"/>
</dbReference>
<evidence type="ECO:0000256" key="6">
    <source>
        <dbReference type="ARBA" id="ARBA00022664"/>
    </source>
</evidence>
<keyword evidence="7" id="KW-0509">mRNA transport</keyword>
<feature type="compositionally biased region" description="Basic and acidic residues" evidence="13">
    <location>
        <begin position="120"/>
        <end position="131"/>
    </location>
</feature>
<dbReference type="OrthoDB" id="6343344at2759"/>
<dbReference type="Pfam" id="PF12278">
    <property type="entry name" value="SDP_N"/>
    <property type="match status" value="1"/>
</dbReference>
<protein>
    <submittedName>
        <fullName evidence="16">Putative LOC100742483 [Bombus impatiens]</fullName>
    </submittedName>
</protein>
<keyword evidence="6" id="KW-0507">mRNA processing</keyword>
<dbReference type="GO" id="GO:0051028">
    <property type="term" value="P:mRNA transport"/>
    <property type="evidence" value="ECO:0007669"/>
    <property type="project" value="UniProtKB-KW"/>
</dbReference>
<dbReference type="GO" id="GO:0006417">
    <property type="term" value="P:regulation of translation"/>
    <property type="evidence" value="ECO:0007669"/>
    <property type="project" value="UniProtKB-KW"/>
</dbReference>
<feature type="region of interest" description="Disordered" evidence="13">
    <location>
        <begin position="177"/>
        <end position="245"/>
    </location>
</feature>
<keyword evidence="8" id="KW-0810">Translation regulation</keyword>
<feature type="compositionally biased region" description="Basic and acidic residues" evidence="13">
    <location>
        <begin position="151"/>
        <end position="163"/>
    </location>
</feature>
<feature type="compositionally biased region" description="Basic and acidic residues" evidence="13">
    <location>
        <begin position="185"/>
        <end position="197"/>
    </location>
</feature>
<evidence type="ECO:0000256" key="12">
    <source>
        <dbReference type="ARBA" id="ARBA00023242"/>
    </source>
</evidence>
<evidence type="ECO:0000313" key="16">
    <source>
        <dbReference type="EMBL" id="CDW29259.1"/>
    </source>
</evidence>
<evidence type="ECO:0000259" key="14">
    <source>
        <dbReference type="Pfam" id="PF09405"/>
    </source>
</evidence>
<accession>A0A0K2TT85</accession>
<feature type="domain" description="Btz" evidence="14">
    <location>
        <begin position="172"/>
        <end position="252"/>
    </location>
</feature>
<proteinExistence type="inferred from homology"/>
<feature type="domain" description="Complementary sex determination N-terminal" evidence="15">
    <location>
        <begin position="9"/>
        <end position="62"/>
    </location>
</feature>
<evidence type="ECO:0000256" key="10">
    <source>
        <dbReference type="ARBA" id="ARBA00023161"/>
    </source>
</evidence>
<evidence type="ECO:0000256" key="2">
    <source>
        <dbReference type="ARBA" id="ARBA00004496"/>
    </source>
</evidence>
<keyword evidence="10" id="KW-0866">Nonsense-mediated mRNA decay</keyword>
<evidence type="ECO:0000256" key="1">
    <source>
        <dbReference type="ARBA" id="ARBA00004123"/>
    </source>
</evidence>
<evidence type="ECO:0000256" key="11">
    <source>
        <dbReference type="ARBA" id="ARBA00023187"/>
    </source>
</evidence>
<dbReference type="GO" id="GO:0006397">
    <property type="term" value="P:mRNA processing"/>
    <property type="evidence" value="ECO:0007669"/>
    <property type="project" value="UniProtKB-KW"/>
</dbReference>
<sequence length="259" mass="30378">MHKTTAISETPLFRGPENDPIPLKEQKKIQIDIRRHIPSSKACSGPIKRSIKDPLKVLLPRREKEGRKGLFDRDEIKSWRKVMPPVGAGTVAGAASLPLKQQEVVALRPDPMECYEKKKRAQDDLRERLHQEQPSSRRKSSIHSRLGLRIQAEERPVLGRQELERFRPDVKPWDVNPEFVPRGRNYYEHDTREDEYLIHNSSRGRFNAKSSRDRGRGYTRSRPYDNRSSGGPFRRSRRDPVDAMEWKHDRYSGERDFHR</sequence>
<evidence type="ECO:0000256" key="13">
    <source>
        <dbReference type="SAM" id="MobiDB-lite"/>
    </source>
</evidence>
<evidence type="ECO:0000256" key="8">
    <source>
        <dbReference type="ARBA" id="ARBA00022845"/>
    </source>
</evidence>
<dbReference type="GO" id="GO:0035145">
    <property type="term" value="C:exon-exon junction complex"/>
    <property type="evidence" value="ECO:0007669"/>
    <property type="project" value="InterPro"/>
</dbReference>